<feature type="chain" id="PRO_5020689086" evidence="1">
    <location>
        <begin position="29"/>
        <end position="146"/>
    </location>
</feature>
<dbReference type="Proteomes" id="UP000298663">
    <property type="component" value="Unassembled WGS sequence"/>
</dbReference>
<dbReference type="AlphaFoldDB" id="A0A4U5MGQ2"/>
<proteinExistence type="predicted"/>
<accession>A0A4U5MGQ2</accession>
<reference evidence="2 3" key="1">
    <citation type="journal article" date="2015" name="Genome Biol.">
        <title>Comparative genomics of Steinernema reveals deeply conserved gene regulatory networks.</title>
        <authorList>
            <person name="Dillman A.R."/>
            <person name="Macchietto M."/>
            <person name="Porter C.F."/>
            <person name="Rogers A."/>
            <person name="Williams B."/>
            <person name="Antoshechkin I."/>
            <person name="Lee M.M."/>
            <person name="Goodwin Z."/>
            <person name="Lu X."/>
            <person name="Lewis E.E."/>
            <person name="Goodrich-Blair H."/>
            <person name="Stock S.P."/>
            <person name="Adams B.J."/>
            <person name="Sternberg P.W."/>
            <person name="Mortazavi A."/>
        </authorList>
    </citation>
    <scope>NUCLEOTIDE SEQUENCE [LARGE SCALE GENOMIC DNA]</scope>
    <source>
        <strain evidence="2 3">ALL</strain>
    </source>
</reference>
<evidence type="ECO:0000313" key="3">
    <source>
        <dbReference type="Proteomes" id="UP000298663"/>
    </source>
</evidence>
<keyword evidence="3" id="KW-1185">Reference proteome</keyword>
<reference evidence="2 3" key="2">
    <citation type="journal article" date="2019" name="G3 (Bethesda)">
        <title>Hybrid Assembly of the Genome of the Entomopathogenic Nematode Steinernema carpocapsae Identifies the X-Chromosome.</title>
        <authorList>
            <person name="Serra L."/>
            <person name="Macchietto M."/>
            <person name="Macias-Munoz A."/>
            <person name="McGill C.J."/>
            <person name="Rodriguez I.M."/>
            <person name="Rodriguez B."/>
            <person name="Murad R."/>
            <person name="Mortazavi A."/>
        </authorList>
    </citation>
    <scope>NUCLEOTIDE SEQUENCE [LARGE SCALE GENOMIC DNA]</scope>
    <source>
        <strain evidence="2 3">ALL</strain>
    </source>
</reference>
<sequence>MASRTQRRRWLLRLTQSLFLWGVEHVFSEFENIGRKLLLIVLDQRYRSGIREAGEDRSGSQRYQWLWIDPCDNLCTFRILRSRLQRYCSNDCFYCRNCVHNHTYIYSDLLRDPCYRRTEAELGSARSSRRWIGESSRSRRYATSNR</sequence>
<gene>
    <name evidence="2" type="ORF">L596_024426</name>
</gene>
<evidence type="ECO:0000256" key="1">
    <source>
        <dbReference type="SAM" id="SignalP"/>
    </source>
</evidence>
<comment type="caution">
    <text evidence="2">The sequence shown here is derived from an EMBL/GenBank/DDBJ whole genome shotgun (WGS) entry which is preliminary data.</text>
</comment>
<dbReference type="EMBL" id="AZBU02000008">
    <property type="protein sequence ID" value="TKR68438.1"/>
    <property type="molecule type" value="Genomic_DNA"/>
</dbReference>
<protein>
    <submittedName>
        <fullName evidence="2">Uncharacterized protein</fullName>
    </submittedName>
</protein>
<name>A0A4U5MGQ2_STECR</name>
<feature type="signal peptide" evidence="1">
    <location>
        <begin position="1"/>
        <end position="28"/>
    </location>
</feature>
<organism evidence="2 3">
    <name type="scientific">Steinernema carpocapsae</name>
    <name type="common">Entomopathogenic nematode</name>
    <dbReference type="NCBI Taxonomy" id="34508"/>
    <lineage>
        <taxon>Eukaryota</taxon>
        <taxon>Metazoa</taxon>
        <taxon>Ecdysozoa</taxon>
        <taxon>Nematoda</taxon>
        <taxon>Chromadorea</taxon>
        <taxon>Rhabditida</taxon>
        <taxon>Tylenchina</taxon>
        <taxon>Panagrolaimomorpha</taxon>
        <taxon>Strongyloidoidea</taxon>
        <taxon>Steinernematidae</taxon>
        <taxon>Steinernema</taxon>
    </lineage>
</organism>
<keyword evidence="1" id="KW-0732">Signal</keyword>
<evidence type="ECO:0000313" key="2">
    <source>
        <dbReference type="EMBL" id="TKR68438.1"/>
    </source>
</evidence>